<dbReference type="EMBL" id="JAVHNS010000008">
    <property type="protein sequence ID" value="KAK6345888.1"/>
    <property type="molecule type" value="Genomic_DNA"/>
</dbReference>
<dbReference type="AlphaFoldDB" id="A0AAV9US88"/>
<protein>
    <submittedName>
        <fullName evidence="1">Uncharacterized protein</fullName>
    </submittedName>
</protein>
<evidence type="ECO:0000313" key="1">
    <source>
        <dbReference type="EMBL" id="KAK6345888.1"/>
    </source>
</evidence>
<evidence type="ECO:0000313" key="2">
    <source>
        <dbReference type="Proteomes" id="UP001373714"/>
    </source>
</evidence>
<comment type="caution">
    <text evidence="1">The sequence shown here is derived from an EMBL/GenBank/DDBJ whole genome shotgun (WGS) entry which is preliminary data.</text>
</comment>
<accession>A0AAV9US88</accession>
<dbReference type="Proteomes" id="UP001373714">
    <property type="component" value="Unassembled WGS sequence"/>
</dbReference>
<keyword evidence="2" id="KW-1185">Reference proteome</keyword>
<sequence length="187" mass="22244">MTSIASDAFEISVPQWPIDHISNRISSNITDFKTAKALDGGWEVWSQVEIAFELELYSSHYRTTQREQYVFSETGRKIDLWLKTRYPDEIETMGIELKCRKKTESSNLFQKRMRDDIMKITRNRGPRLEFQPAWMLAVGITDDNLDLKVWDNDLGQFYYHEVKKGGITFYIIWWESRWRNSKMTLAR</sequence>
<gene>
    <name evidence="1" type="ORF">TWF730_010231</name>
</gene>
<proteinExistence type="predicted"/>
<reference evidence="1 2" key="1">
    <citation type="submission" date="2019-10" db="EMBL/GenBank/DDBJ databases">
        <authorList>
            <person name="Palmer J.M."/>
        </authorList>
    </citation>
    <scope>NUCLEOTIDE SEQUENCE [LARGE SCALE GENOMIC DNA]</scope>
    <source>
        <strain evidence="1 2">TWF730</strain>
    </source>
</reference>
<organism evidence="1 2">
    <name type="scientific">Orbilia blumenaviensis</name>
    <dbReference type="NCBI Taxonomy" id="1796055"/>
    <lineage>
        <taxon>Eukaryota</taxon>
        <taxon>Fungi</taxon>
        <taxon>Dikarya</taxon>
        <taxon>Ascomycota</taxon>
        <taxon>Pezizomycotina</taxon>
        <taxon>Orbiliomycetes</taxon>
        <taxon>Orbiliales</taxon>
        <taxon>Orbiliaceae</taxon>
        <taxon>Orbilia</taxon>
    </lineage>
</organism>
<name>A0AAV9US88_9PEZI</name>